<dbReference type="InterPro" id="IPR036047">
    <property type="entry name" value="F-box-like_dom_sf"/>
</dbReference>
<evidence type="ECO:0000313" key="1">
    <source>
        <dbReference type="EMBL" id="KZT66380.1"/>
    </source>
</evidence>
<gene>
    <name evidence="1" type="ORF">DAEQUDRAFT_457465</name>
</gene>
<dbReference type="OrthoDB" id="2748701at2759"/>
<evidence type="ECO:0000313" key="2">
    <source>
        <dbReference type="Proteomes" id="UP000076727"/>
    </source>
</evidence>
<dbReference type="SUPFAM" id="SSF81383">
    <property type="entry name" value="F-box domain"/>
    <property type="match status" value="1"/>
</dbReference>
<dbReference type="EMBL" id="KV429090">
    <property type="protein sequence ID" value="KZT66380.1"/>
    <property type="molecule type" value="Genomic_DNA"/>
</dbReference>
<keyword evidence="2" id="KW-1185">Reference proteome</keyword>
<organism evidence="1 2">
    <name type="scientific">Daedalea quercina L-15889</name>
    <dbReference type="NCBI Taxonomy" id="1314783"/>
    <lineage>
        <taxon>Eukaryota</taxon>
        <taxon>Fungi</taxon>
        <taxon>Dikarya</taxon>
        <taxon>Basidiomycota</taxon>
        <taxon>Agaricomycotina</taxon>
        <taxon>Agaricomycetes</taxon>
        <taxon>Polyporales</taxon>
        <taxon>Fomitopsis</taxon>
    </lineage>
</organism>
<protein>
    <recommendedName>
        <fullName evidence="3">F-box domain-containing protein</fullName>
    </recommendedName>
</protein>
<dbReference type="Proteomes" id="UP000076727">
    <property type="component" value="Unassembled WGS sequence"/>
</dbReference>
<sequence>MQIHDLPLEVWYRICSYACEDDGDTGVSLSQVSRYVRNACRLSHLHSVAVRA</sequence>
<reference evidence="1 2" key="1">
    <citation type="journal article" date="2016" name="Mol. Biol. Evol.">
        <title>Comparative Genomics of Early-Diverging Mushroom-Forming Fungi Provides Insights into the Origins of Lignocellulose Decay Capabilities.</title>
        <authorList>
            <person name="Nagy L.G."/>
            <person name="Riley R."/>
            <person name="Tritt A."/>
            <person name="Adam C."/>
            <person name="Daum C."/>
            <person name="Floudas D."/>
            <person name="Sun H."/>
            <person name="Yadav J.S."/>
            <person name="Pangilinan J."/>
            <person name="Larsson K.H."/>
            <person name="Matsuura K."/>
            <person name="Barry K."/>
            <person name="Labutti K."/>
            <person name="Kuo R."/>
            <person name="Ohm R.A."/>
            <person name="Bhattacharya S.S."/>
            <person name="Shirouzu T."/>
            <person name="Yoshinaga Y."/>
            <person name="Martin F.M."/>
            <person name="Grigoriev I.V."/>
            <person name="Hibbett D.S."/>
        </authorList>
    </citation>
    <scope>NUCLEOTIDE SEQUENCE [LARGE SCALE GENOMIC DNA]</scope>
    <source>
        <strain evidence="1 2">L-15889</strain>
    </source>
</reference>
<proteinExistence type="predicted"/>
<name>A0A165N156_9APHY</name>
<accession>A0A165N156</accession>
<dbReference type="AlphaFoldDB" id="A0A165N156"/>
<evidence type="ECO:0008006" key="3">
    <source>
        <dbReference type="Google" id="ProtNLM"/>
    </source>
</evidence>